<dbReference type="InterPro" id="IPR016169">
    <property type="entry name" value="FAD-bd_PCMH_sub2"/>
</dbReference>
<keyword evidence="9" id="KW-0411">Iron-sulfur</keyword>
<accession>A0A4Q7YF53</accession>
<evidence type="ECO:0000256" key="9">
    <source>
        <dbReference type="ARBA" id="ARBA00023014"/>
    </source>
</evidence>
<dbReference type="Gene3D" id="1.10.45.10">
    <property type="entry name" value="Vanillyl-alcohol Oxidase, Chain A, domain 4"/>
    <property type="match status" value="1"/>
</dbReference>
<dbReference type="Gene3D" id="3.30.465.10">
    <property type="match status" value="1"/>
</dbReference>
<dbReference type="InterPro" id="IPR004017">
    <property type="entry name" value="Cys_rich_dom"/>
</dbReference>
<dbReference type="GO" id="GO:1903457">
    <property type="term" value="P:lactate catabolic process"/>
    <property type="evidence" value="ECO:0007669"/>
    <property type="project" value="TreeGrafter"/>
</dbReference>
<evidence type="ECO:0000313" key="14">
    <source>
        <dbReference type="EMBL" id="RZU35213.1"/>
    </source>
</evidence>
<keyword evidence="6" id="KW-0809">Transit peptide</keyword>
<dbReference type="InterPro" id="IPR006094">
    <property type="entry name" value="Oxid_FAD_bind_N"/>
</dbReference>
<dbReference type="PROSITE" id="PS00198">
    <property type="entry name" value="4FE4S_FER_1"/>
    <property type="match status" value="1"/>
</dbReference>
<evidence type="ECO:0000256" key="7">
    <source>
        <dbReference type="ARBA" id="ARBA00023002"/>
    </source>
</evidence>
<dbReference type="SUPFAM" id="SSF56176">
    <property type="entry name" value="FAD-binding/transporter-associated domain-like"/>
    <property type="match status" value="1"/>
</dbReference>
<evidence type="ECO:0000256" key="6">
    <source>
        <dbReference type="ARBA" id="ARBA00022946"/>
    </source>
</evidence>
<dbReference type="Pfam" id="PF01565">
    <property type="entry name" value="FAD_binding_4"/>
    <property type="match status" value="1"/>
</dbReference>
<feature type="domain" description="4Fe-4S ferredoxin-type" evidence="12">
    <location>
        <begin position="560"/>
        <end position="591"/>
    </location>
</feature>
<dbReference type="OrthoDB" id="9767256at2"/>
<dbReference type="SUPFAM" id="SSF55103">
    <property type="entry name" value="FAD-linked oxidases, C-terminal domain"/>
    <property type="match status" value="1"/>
</dbReference>
<evidence type="ECO:0000313" key="15">
    <source>
        <dbReference type="Proteomes" id="UP000292958"/>
    </source>
</evidence>
<dbReference type="InterPro" id="IPR004113">
    <property type="entry name" value="FAD-bd_oxidored_4_C"/>
</dbReference>
<comment type="similarity">
    <text evidence="2">Belongs to the FAD-binding oxidoreductase/transferase type 4 family.</text>
</comment>
<dbReference type="InterPro" id="IPR009051">
    <property type="entry name" value="Helical_ferredxn"/>
</dbReference>
<keyword evidence="3" id="KW-0285">Flavoprotein</keyword>
<dbReference type="Proteomes" id="UP000292958">
    <property type="component" value="Unassembled WGS sequence"/>
</dbReference>
<dbReference type="InterPro" id="IPR016166">
    <property type="entry name" value="FAD-bd_PCMH"/>
</dbReference>
<evidence type="ECO:0000256" key="1">
    <source>
        <dbReference type="ARBA" id="ARBA00001974"/>
    </source>
</evidence>
<sequence>MHKLLTPQVARLGRPDVPPETDAVDPSFSEGTPESLKADLIDLLGETQVLSRVIDLVRFASDASPYRYIPQVVVRPKNIGDVQKIFHYCTTHKRHATFRGGGTSLCGQSQSDDILIDVRHDWNQWEVLDEGQRFKAHTGTLLGHANEALAAYQMRLGPDPASAHAATLGGVLSNNAGGMRCSLPRDSYHTVESITVVLPSGTVIDTAAPGAEEEFAKKEPALSKGLMDLRNEILADPEFVERIKRRYSHRNTNGYGIRSFLDGETPLGILRRIMIGSEGTLGFVGEVVYKAIPLPRLTTVAWLPFVTVGEAVAVVNGLVTLGAEAVEMMVASTLTIAAKSYSGTPSYWKTLDPQAAALLVEFGASDEKGLDKIEENVRRELSGAKMLEPLSFMRDEKCIELAWHVREGLLGLMGRSRPKGTAILTEDVCFPPARLKDAAEDLMDLLNKYKFDPAIVGHAAYGNLHFSLVVNLSVDEDKQRYASFMDEMTKMVVDKYDGSLKAEHGTGINMAPFVQREWGEKAYGVMRRIKKLFDPEKVLAPNVLLSDDPLIHLKKLKSTPEIENISEASHCIECGFCEPVCPSRNVTTTPRQRIALRREMARQEEWSPLLKTLLEQYEYLAIETCAADGTCADVCPIEINTGALMKHFRKMEHTPEIEKAALEIAKEWGEIERVARLAIGTADVVQQLTGTGLLTGVTDIARSVVSSDLIPSVPGPMPHAAPAELPSTVREGASAAYFPACVNRIFGRDVSSPKTPGLPEVLVTLSARAGKPLWIPDDVRGLCCSTPWSSKGYKQGGTYMAEQVVDAFWRWSDGGKLAVVVDAASCTLGMMEDVVEHLDDIRKQQLGKVRIFDSIQWCAGLLPDLAITHKIDSIIIHPTCSTTHLGLNDTLKRLAAEMAEHVEVPIGTTCCGTAGDRGLLHPELVHSATRDAVVQINLHPAQRYISANRTCEIGMHQATGKPYESFAFTLEELTRRPKAEQL</sequence>
<dbReference type="GO" id="GO:0051536">
    <property type="term" value="F:iron-sulfur cluster binding"/>
    <property type="evidence" value="ECO:0007669"/>
    <property type="project" value="UniProtKB-KW"/>
</dbReference>
<keyword evidence="8" id="KW-0408">Iron</keyword>
<reference evidence="14 15" key="1">
    <citation type="submission" date="2019-02" db="EMBL/GenBank/DDBJ databases">
        <title>Genomic Encyclopedia of Archaeal and Bacterial Type Strains, Phase II (KMG-II): from individual species to whole genera.</title>
        <authorList>
            <person name="Goeker M."/>
        </authorList>
    </citation>
    <scope>NUCLEOTIDE SEQUENCE [LARGE SCALE GENOMIC DNA]</scope>
    <source>
        <strain evidence="14 15">DSM 18101</strain>
    </source>
</reference>
<dbReference type="InterPro" id="IPR016171">
    <property type="entry name" value="Vanillyl_alc_oxidase_C-sub2"/>
</dbReference>
<gene>
    <name evidence="14" type="ORF">BDD14_5973</name>
</gene>
<dbReference type="GO" id="GO:0046872">
    <property type="term" value="F:metal ion binding"/>
    <property type="evidence" value="ECO:0007669"/>
    <property type="project" value="UniProtKB-KW"/>
</dbReference>
<evidence type="ECO:0000256" key="10">
    <source>
        <dbReference type="ARBA" id="ARBA00038897"/>
    </source>
</evidence>
<dbReference type="InterPro" id="IPR017900">
    <property type="entry name" value="4Fe4S_Fe_S_CS"/>
</dbReference>
<name>A0A4Q7YF53_9BACT</name>
<dbReference type="EMBL" id="SHKW01000003">
    <property type="protein sequence ID" value="RZU35213.1"/>
    <property type="molecule type" value="Genomic_DNA"/>
</dbReference>
<dbReference type="GO" id="GO:0071949">
    <property type="term" value="F:FAD binding"/>
    <property type="evidence" value="ECO:0007669"/>
    <property type="project" value="InterPro"/>
</dbReference>
<evidence type="ECO:0000259" key="12">
    <source>
        <dbReference type="PROSITE" id="PS51379"/>
    </source>
</evidence>
<dbReference type="InterPro" id="IPR036318">
    <property type="entry name" value="FAD-bd_PCMH-like_sf"/>
</dbReference>
<dbReference type="PROSITE" id="PS51379">
    <property type="entry name" value="4FE4S_FER_2"/>
    <property type="match status" value="1"/>
</dbReference>
<dbReference type="InterPro" id="IPR016164">
    <property type="entry name" value="FAD-linked_Oxase-like_C"/>
</dbReference>
<comment type="cofactor">
    <cofactor evidence="1">
        <name>FAD</name>
        <dbReference type="ChEBI" id="CHEBI:57692"/>
    </cofactor>
</comment>
<evidence type="ECO:0000256" key="2">
    <source>
        <dbReference type="ARBA" id="ARBA00008000"/>
    </source>
</evidence>
<evidence type="ECO:0000259" key="13">
    <source>
        <dbReference type="PROSITE" id="PS51387"/>
    </source>
</evidence>
<dbReference type="Pfam" id="PF02754">
    <property type="entry name" value="CCG"/>
    <property type="match status" value="1"/>
</dbReference>
<dbReference type="InterPro" id="IPR017896">
    <property type="entry name" value="4Fe4S_Fe-S-bd"/>
</dbReference>
<dbReference type="GO" id="GO:0008720">
    <property type="term" value="F:D-lactate dehydrogenase (NAD+) activity"/>
    <property type="evidence" value="ECO:0007669"/>
    <property type="project" value="TreeGrafter"/>
</dbReference>
<dbReference type="Gene3D" id="3.30.70.2740">
    <property type="match status" value="1"/>
</dbReference>
<dbReference type="InterPro" id="IPR016167">
    <property type="entry name" value="FAD-bd_PCMH_sub1"/>
</dbReference>
<dbReference type="Gene3D" id="1.10.1060.10">
    <property type="entry name" value="Alpha-helical ferredoxin"/>
    <property type="match status" value="1"/>
</dbReference>
<organism evidence="14 15">
    <name type="scientific">Edaphobacter modestus</name>
    <dbReference type="NCBI Taxonomy" id="388466"/>
    <lineage>
        <taxon>Bacteria</taxon>
        <taxon>Pseudomonadati</taxon>
        <taxon>Acidobacteriota</taxon>
        <taxon>Terriglobia</taxon>
        <taxon>Terriglobales</taxon>
        <taxon>Acidobacteriaceae</taxon>
        <taxon>Edaphobacter</taxon>
    </lineage>
</organism>
<keyword evidence="7" id="KW-0560">Oxidoreductase</keyword>
<dbReference type="PROSITE" id="PS51387">
    <property type="entry name" value="FAD_PCMH"/>
    <property type="match status" value="1"/>
</dbReference>
<dbReference type="Pfam" id="PF13183">
    <property type="entry name" value="Fer4_8"/>
    <property type="match status" value="1"/>
</dbReference>
<keyword evidence="15" id="KW-1185">Reference proteome</keyword>
<dbReference type="GO" id="GO:0004458">
    <property type="term" value="F:D-lactate dehydrogenase (cytochrome) activity"/>
    <property type="evidence" value="ECO:0007669"/>
    <property type="project" value="UniProtKB-EC"/>
</dbReference>
<dbReference type="EC" id="1.1.2.4" evidence="10"/>
<protein>
    <recommendedName>
        <fullName evidence="10">D-lactate dehydrogenase (cytochrome)</fullName>
        <ecNumber evidence="10">1.1.2.4</ecNumber>
    </recommendedName>
</protein>
<evidence type="ECO:0000256" key="5">
    <source>
        <dbReference type="ARBA" id="ARBA00022827"/>
    </source>
</evidence>
<dbReference type="PANTHER" id="PTHR11748">
    <property type="entry name" value="D-LACTATE DEHYDROGENASE"/>
    <property type="match status" value="1"/>
</dbReference>
<dbReference type="Gene3D" id="3.30.43.10">
    <property type="entry name" value="Uridine Diphospho-n-acetylenolpyruvylglucosamine Reductase, domain 2"/>
    <property type="match status" value="1"/>
</dbReference>
<dbReference type="AlphaFoldDB" id="A0A4Q7YF53"/>
<comment type="caution">
    <text evidence="14">The sequence shown here is derived from an EMBL/GenBank/DDBJ whole genome shotgun (WGS) entry which is preliminary data.</text>
</comment>
<keyword evidence="5" id="KW-0274">FAD</keyword>
<evidence type="ECO:0000256" key="3">
    <source>
        <dbReference type="ARBA" id="ARBA00022630"/>
    </source>
</evidence>
<dbReference type="SUPFAM" id="SSF46548">
    <property type="entry name" value="alpha-helical ferredoxin"/>
    <property type="match status" value="1"/>
</dbReference>
<evidence type="ECO:0000256" key="4">
    <source>
        <dbReference type="ARBA" id="ARBA00022723"/>
    </source>
</evidence>
<proteinExistence type="inferred from homology"/>
<dbReference type="RefSeq" id="WP_130424454.1">
    <property type="nucleotide sequence ID" value="NZ_SHKW01000003.1"/>
</dbReference>
<evidence type="ECO:0000256" key="8">
    <source>
        <dbReference type="ARBA" id="ARBA00023004"/>
    </source>
</evidence>
<feature type="domain" description="FAD-binding PCMH-type" evidence="13">
    <location>
        <begin position="66"/>
        <end position="294"/>
    </location>
</feature>
<dbReference type="PANTHER" id="PTHR11748:SF111">
    <property type="entry name" value="D-LACTATE DEHYDROGENASE, MITOCHONDRIAL-RELATED"/>
    <property type="match status" value="1"/>
</dbReference>
<keyword evidence="4" id="KW-0479">Metal-binding</keyword>
<dbReference type="Pfam" id="PF02913">
    <property type="entry name" value="FAD-oxidase_C"/>
    <property type="match status" value="1"/>
</dbReference>
<evidence type="ECO:0000256" key="11">
    <source>
        <dbReference type="SAM" id="MobiDB-lite"/>
    </source>
</evidence>
<feature type="region of interest" description="Disordered" evidence="11">
    <location>
        <begin position="1"/>
        <end position="32"/>
    </location>
</feature>